<comment type="caution">
    <text evidence="2">The sequence shown here is derived from an EMBL/GenBank/DDBJ whole genome shotgun (WGS) entry which is preliminary data.</text>
</comment>
<evidence type="ECO:0000313" key="2">
    <source>
        <dbReference type="EMBL" id="OBY64093.1"/>
    </source>
</evidence>
<organism evidence="2 3">
    <name type="scientific">Polaribacter vadi</name>
    <dbReference type="NCBI Taxonomy" id="1774273"/>
    <lineage>
        <taxon>Bacteria</taxon>
        <taxon>Pseudomonadati</taxon>
        <taxon>Bacteroidota</taxon>
        <taxon>Flavobacteriia</taxon>
        <taxon>Flavobacteriales</taxon>
        <taxon>Flavobacteriaceae</taxon>
    </lineage>
</organism>
<accession>A0A1B8TWR3</accession>
<name>A0A1B8TWR3_9FLAO</name>
<proteinExistence type="predicted"/>
<feature type="signal peptide" evidence="1">
    <location>
        <begin position="1"/>
        <end position="21"/>
    </location>
</feature>
<dbReference type="AlphaFoldDB" id="A0A1B8TWR3"/>
<evidence type="ECO:0000256" key="1">
    <source>
        <dbReference type="SAM" id="SignalP"/>
    </source>
</evidence>
<evidence type="ECO:0000313" key="3">
    <source>
        <dbReference type="Proteomes" id="UP000092584"/>
    </source>
</evidence>
<sequence>MKKRKILFFALFTFLTITMFSCEELFGLEEEEEAVVETVACGDYNRPNNIDNQYDYQCQAAYVYKCNGQTEALASQCAYYKQLQQDLNLPDCDYCD</sequence>
<dbReference type="KEGG" id="pob:LPB03_05750"/>
<dbReference type="PROSITE" id="PS51257">
    <property type="entry name" value="PROKAR_LIPOPROTEIN"/>
    <property type="match status" value="1"/>
</dbReference>
<reference evidence="3" key="1">
    <citation type="submission" date="2016-02" db="EMBL/GenBank/DDBJ databases">
        <authorList>
            <person name="Shin S.-K."/>
            <person name="Yi H."/>
            <person name="Kim E."/>
        </authorList>
    </citation>
    <scope>NUCLEOTIDE SEQUENCE [LARGE SCALE GENOMIC DNA]</scope>
    <source>
        <strain evidence="3">LPB0003</strain>
    </source>
</reference>
<dbReference type="Proteomes" id="UP000092584">
    <property type="component" value="Unassembled WGS sequence"/>
</dbReference>
<feature type="chain" id="PRO_5008615701" description="Lipoprotein" evidence="1">
    <location>
        <begin position="22"/>
        <end position="96"/>
    </location>
</feature>
<evidence type="ECO:0008006" key="4">
    <source>
        <dbReference type="Google" id="ProtNLM"/>
    </source>
</evidence>
<dbReference type="RefSeq" id="WP_065318844.1">
    <property type="nucleotide sequence ID" value="NZ_CP017477.1"/>
</dbReference>
<keyword evidence="3" id="KW-1185">Reference proteome</keyword>
<protein>
    <recommendedName>
        <fullName evidence="4">Lipoprotein</fullName>
    </recommendedName>
</protein>
<dbReference type="EMBL" id="LSFM01000022">
    <property type="protein sequence ID" value="OBY64093.1"/>
    <property type="molecule type" value="Genomic_DNA"/>
</dbReference>
<dbReference type="OrthoDB" id="1203111at2"/>
<keyword evidence="1" id="KW-0732">Signal</keyword>
<gene>
    <name evidence="2" type="ORF">LPB3_06740</name>
</gene>